<dbReference type="Pfam" id="PF13892">
    <property type="entry name" value="DBINO"/>
    <property type="match status" value="1"/>
</dbReference>
<feature type="domain" description="Helicase ATP-binding" evidence="11">
    <location>
        <begin position="372"/>
        <end position="476"/>
    </location>
</feature>
<dbReference type="GO" id="GO:0006281">
    <property type="term" value="P:DNA repair"/>
    <property type="evidence" value="ECO:0007669"/>
    <property type="project" value="UniProtKB-UniRule"/>
</dbReference>
<evidence type="ECO:0000256" key="4">
    <source>
        <dbReference type="ARBA" id="ARBA00022840"/>
    </source>
</evidence>
<comment type="function">
    <text evidence="9">ATPase component of the INO80 complex which remodels chromatin by shifting nucleosomes and is involved in DNA repair.</text>
</comment>
<dbReference type="PROSITE" id="PS51413">
    <property type="entry name" value="DBINO"/>
    <property type="match status" value="1"/>
</dbReference>
<dbReference type="InterPro" id="IPR038718">
    <property type="entry name" value="SNF2-like_sf"/>
</dbReference>
<dbReference type="EMBL" id="KE647245">
    <property type="protein sequence ID" value="EQB60730.1"/>
    <property type="molecule type" value="Genomic_DNA"/>
</dbReference>
<sequence>MREEDITRINKVYANQNIEIPKTRINEILSKSYSSIDTCPPEYFLYDNINTEIELKYYLDNLNKQTTNLDTWENEYKKVILQVPSVHKLMKQRMFDILLSKKKFSYNVVTHIRKYYGRQVYSKGKRLVREVAMFSKKYDKDRKEYVRKVEKAAMEKRRCIEESKEVLRQKRKFEYLLSQTELFSQFMLGKKDIGSFEKKDGDNEFVALSEKFKKAASKAIEEKSGVSGGKKGDNKRKGTDLVSGNLNGSRNGTDLVSGNLNGSRNVNDLIDGNVNGSRNGNDLINGSNVNVNNKFIDGSKIVNRTNSVNGNVNLMNNNEVKSHTIVSEGIFNEPHTKYDSDTINEDKLHLNQPKMLNCELKNYQITGFNWLAKLYNQGINGILADDMGLGKTVQSISLLAYLAETEDIWGPFLIVTPVSTLHNWEQELKRFIPQFKVLNYWGTANTRNQSKHEIKNSNIILTSYQIAVADFKILRK</sequence>
<dbReference type="InterPro" id="IPR050520">
    <property type="entry name" value="INO80/SWR1_helicase"/>
</dbReference>
<evidence type="ECO:0000256" key="7">
    <source>
        <dbReference type="ARBA" id="ARBA00023204"/>
    </source>
</evidence>
<protein>
    <recommendedName>
        <fullName evidence="9">Chromatin-remodeling ATPase INO80</fullName>
        <ecNumber evidence="9">3.6.4.-</ecNumber>
    </recommendedName>
</protein>
<organism evidence="13 14">
    <name type="scientific">Vairimorpha apis BRL 01</name>
    <dbReference type="NCBI Taxonomy" id="1037528"/>
    <lineage>
        <taxon>Eukaryota</taxon>
        <taxon>Fungi</taxon>
        <taxon>Fungi incertae sedis</taxon>
        <taxon>Microsporidia</taxon>
        <taxon>Nosematidae</taxon>
        <taxon>Vairimorpha</taxon>
    </lineage>
</organism>
<dbReference type="GO" id="GO:0006338">
    <property type="term" value="P:chromatin remodeling"/>
    <property type="evidence" value="ECO:0007669"/>
    <property type="project" value="UniProtKB-UniRule"/>
</dbReference>
<comment type="subunit">
    <text evidence="9">Component of the INO80 chromatin-remodeling complex.</text>
</comment>
<evidence type="ECO:0000256" key="10">
    <source>
        <dbReference type="SAM" id="MobiDB-lite"/>
    </source>
</evidence>
<evidence type="ECO:0000313" key="14">
    <source>
        <dbReference type="Proteomes" id="UP000053780"/>
    </source>
</evidence>
<dbReference type="GO" id="GO:0016887">
    <property type="term" value="F:ATP hydrolysis activity"/>
    <property type="evidence" value="ECO:0007669"/>
    <property type="project" value="TreeGrafter"/>
</dbReference>
<dbReference type="GO" id="GO:0005524">
    <property type="term" value="F:ATP binding"/>
    <property type="evidence" value="ECO:0007669"/>
    <property type="project" value="UniProtKB-UniRule"/>
</dbReference>
<dbReference type="Pfam" id="PF00176">
    <property type="entry name" value="SNF2-rel_dom"/>
    <property type="match status" value="1"/>
</dbReference>
<dbReference type="InterPro" id="IPR027417">
    <property type="entry name" value="P-loop_NTPase"/>
</dbReference>
<evidence type="ECO:0000256" key="1">
    <source>
        <dbReference type="ARBA" id="ARBA00004123"/>
    </source>
</evidence>
<evidence type="ECO:0000256" key="6">
    <source>
        <dbReference type="ARBA" id="ARBA00023159"/>
    </source>
</evidence>
<name>T0MIB2_9MICR</name>
<accession>T0MIB2</accession>
<dbReference type="PANTHER" id="PTHR45685:SF2">
    <property type="entry name" value="CHROMATIN-REMODELING ATPASE INO80"/>
    <property type="match status" value="1"/>
</dbReference>
<keyword evidence="6" id="KW-0010">Activator</keyword>
<dbReference type="HOGENOM" id="CLU_573757_0_0_1"/>
<proteinExistence type="inferred from homology"/>
<feature type="compositionally biased region" description="Basic and acidic residues" evidence="10">
    <location>
        <begin position="223"/>
        <end position="239"/>
    </location>
</feature>
<dbReference type="InterPro" id="IPR014001">
    <property type="entry name" value="Helicase_ATP-bd"/>
</dbReference>
<keyword evidence="13" id="KW-0347">Helicase</keyword>
<dbReference type="SUPFAM" id="SSF52540">
    <property type="entry name" value="P-loop containing nucleoside triphosphate hydrolases"/>
    <property type="match status" value="1"/>
</dbReference>
<evidence type="ECO:0000256" key="8">
    <source>
        <dbReference type="ARBA" id="ARBA00023242"/>
    </source>
</evidence>
<evidence type="ECO:0000256" key="3">
    <source>
        <dbReference type="ARBA" id="ARBA00022763"/>
    </source>
</evidence>
<comment type="catalytic activity">
    <reaction evidence="9">
        <text>ATP + H2O = ADP + phosphate + H(+)</text>
        <dbReference type="Rhea" id="RHEA:13065"/>
        <dbReference type="ChEBI" id="CHEBI:15377"/>
        <dbReference type="ChEBI" id="CHEBI:15378"/>
        <dbReference type="ChEBI" id="CHEBI:30616"/>
        <dbReference type="ChEBI" id="CHEBI:43474"/>
        <dbReference type="ChEBI" id="CHEBI:456216"/>
    </reaction>
</comment>
<dbReference type="InterPro" id="IPR020838">
    <property type="entry name" value="DBINO"/>
</dbReference>
<keyword evidence="5 9" id="KW-0238">DNA-binding</keyword>
<dbReference type="EC" id="3.6.4.-" evidence="9"/>
<keyword evidence="7 9" id="KW-0234">DNA repair</keyword>
<dbReference type="VEuPathDB" id="MicrosporidiaDB:NAPIS_ORF01698"/>
<dbReference type="AlphaFoldDB" id="T0MIB2"/>
<feature type="compositionally biased region" description="Polar residues" evidence="10">
    <location>
        <begin position="242"/>
        <end position="260"/>
    </location>
</feature>
<dbReference type="GO" id="GO:0004386">
    <property type="term" value="F:helicase activity"/>
    <property type="evidence" value="ECO:0007669"/>
    <property type="project" value="UniProtKB-KW"/>
</dbReference>
<dbReference type="Gene3D" id="3.40.50.10810">
    <property type="entry name" value="Tandem AAA-ATPase domain"/>
    <property type="match status" value="1"/>
</dbReference>
<keyword evidence="9" id="KW-0378">Hydrolase</keyword>
<dbReference type="InterPro" id="IPR000330">
    <property type="entry name" value="SNF2_N"/>
</dbReference>
<evidence type="ECO:0000259" key="11">
    <source>
        <dbReference type="PROSITE" id="PS51192"/>
    </source>
</evidence>
<dbReference type="PROSITE" id="PS51192">
    <property type="entry name" value="HELICASE_ATP_BIND_1"/>
    <property type="match status" value="1"/>
</dbReference>
<evidence type="ECO:0000313" key="13">
    <source>
        <dbReference type="EMBL" id="EQB60730.1"/>
    </source>
</evidence>
<keyword evidence="2" id="KW-0547">Nucleotide-binding</keyword>
<dbReference type="GO" id="GO:0031011">
    <property type="term" value="C:Ino80 complex"/>
    <property type="evidence" value="ECO:0007669"/>
    <property type="project" value="UniProtKB-UniRule"/>
</dbReference>
<comment type="similarity">
    <text evidence="9">Belongs to the SNF2/RAD54 helicase family.</text>
</comment>
<evidence type="ECO:0000259" key="12">
    <source>
        <dbReference type="PROSITE" id="PS51413"/>
    </source>
</evidence>
<dbReference type="Proteomes" id="UP000053780">
    <property type="component" value="Unassembled WGS sequence"/>
</dbReference>
<comment type="subcellular location">
    <subcellularLocation>
        <location evidence="1 9">Nucleus</location>
    </subcellularLocation>
</comment>
<keyword evidence="8" id="KW-0539">Nucleus</keyword>
<gene>
    <name evidence="13" type="ORF">NAPIS_ORF01698</name>
</gene>
<comment type="domain">
    <text evidence="9">The DBINO region is involved in binding to DNA.</text>
</comment>
<evidence type="ECO:0000256" key="5">
    <source>
        <dbReference type="ARBA" id="ARBA00023125"/>
    </source>
</evidence>
<feature type="region of interest" description="Disordered" evidence="10">
    <location>
        <begin position="223"/>
        <end position="260"/>
    </location>
</feature>
<evidence type="ECO:0000256" key="9">
    <source>
        <dbReference type="RuleBase" id="RU368001"/>
    </source>
</evidence>
<reference evidence="13 14" key="1">
    <citation type="journal article" date="2013" name="BMC Genomics">
        <title>Genome sequencing and comparative genomics of honey bee microsporidia, Nosema apis reveal novel insights into host-parasite interactions.</title>
        <authorList>
            <person name="Chen Yp."/>
            <person name="Pettis J.S."/>
            <person name="Zhao Y."/>
            <person name="Liu X."/>
            <person name="Tallon L.J."/>
            <person name="Sadzewicz L.D."/>
            <person name="Li R."/>
            <person name="Zheng H."/>
            <person name="Huang S."/>
            <person name="Zhang X."/>
            <person name="Hamilton M.C."/>
            <person name="Pernal S.F."/>
            <person name="Melathopoulos A.P."/>
            <person name="Yan X."/>
            <person name="Evans J.D."/>
        </authorList>
    </citation>
    <scope>NUCLEOTIDE SEQUENCE [LARGE SCALE GENOMIC DNA]</scope>
    <source>
        <strain evidence="13 14">BRL 01</strain>
    </source>
</reference>
<evidence type="ECO:0000256" key="2">
    <source>
        <dbReference type="ARBA" id="ARBA00022741"/>
    </source>
</evidence>
<keyword evidence="4 9" id="KW-0067">ATP-binding</keyword>
<dbReference type="GO" id="GO:0042393">
    <property type="term" value="F:histone binding"/>
    <property type="evidence" value="ECO:0007669"/>
    <property type="project" value="TreeGrafter"/>
</dbReference>
<dbReference type="OrthoDB" id="5857104at2759"/>
<dbReference type="GO" id="GO:0003677">
    <property type="term" value="F:DNA binding"/>
    <property type="evidence" value="ECO:0007669"/>
    <property type="project" value="UniProtKB-UniRule"/>
</dbReference>
<keyword evidence="14" id="KW-1185">Reference proteome</keyword>
<keyword evidence="3 9" id="KW-0227">DNA damage</keyword>
<dbReference type="PANTHER" id="PTHR45685">
    <property type="entry name" value="HELICASE SRCAP-RELATED"/>
    <property type="match status" value="1"/>
</dbReference>
<feature type="domain" description="DBINO" evidence="12">
    <location>
        <begin position="74"/>
        <end position="193"/>
    </location>
</feature>